<dbReference type="InterPro" id="IPR017451">
    <property type="entry name" value="F-box-assoc_interact_dom"/>
</dbReference>
<dbReference type="InterPro" id="IPR001810">
    <property type="entry name" value="F-box_dom"/>
</dbReference>
<accession>A0A835FB45</accession>
<evidence type="ECO:0000259" key="1">
    <source>
        <dbReference type="PROSITE" id="PS50181"/>
    </source>
</evidence>
<dbReference type="PANTHER" id="PTHR31111:SF133">
    <property type="entry name" value="OS07G0196600 PROTEIN"/>
    <property type="match status" value="1"/>
</dbReference>
<organism evidence="2 3">
    <name type="scientific">Digitaria exilis</name>
    <dbReference type="NCBI Taxonomy" id="1010633"/>
    <lineage>
        <taxon>Eukaryota</taxon>
        <taxon>Viridiplantae</taxon>
        <taxon>Streptophyta</taxon>
        <taxon>Embryophyta</taxon>
        <taxon>Tracheophyta</taxon>
        <taxon>Spermatophyta</taxon>
        <taxon>Magnoliopsida</taxon>
        <taxon>Liliopsida</taxon>
        <taxon>Poales</taxon>
        <taxon>Poaceae</taxon>
        <taxon>PACMAD clade</taxon>
        <taxon>Panicoideae</taxon>
        <taxon>Panicodae</taxon>
        <taxon>Paniceae</taxon>
        <taxon>Anthephorinae</taxon>
        <taxon>Digitaria</taxon>
    </lineage>
</organism>
<evidence type="ECO:0000313" key="2">
    <source>
        <dbReference type="EMBL" id="KAF8735765.1"/>
    </source>
</evidence>
<name>A0A835FB45_9POAL</name>
<keyword evidence="3" id="KW-1185">Reference proteome</keyword>
<feature type="domain" description="F-box" evidence="1">
    <location>
        <begin position="17"/>
        <end position="62"/>
    </location>
</feature>
<dbReference type="NCBIfam" id="TIGR01640">
    <property type="entry name" value="F_box_assoc_1"/>
    <property type="match status" value="1"/>
</dbReference>
<reference evidence="2" key="1">
    <citation type="submission" date="2020-07" db="EMBL/GenBank/DDBJ databases">
        <title>Genome sequence and genetic diversity analysis of an under-domesticated orphan crop, white fonio (Digitaria exilis).</title>
        <authorList>
            <person name="Bennetzen J.L."/>
            <person name="Chen S."/>
            <person name="Ma X."/>
            <person name="Wang X."/>
            <person name="Yssel A.E.J."/>
            <person name="Chaluvadi S.R."/>
            <person name="Johnson M."/>
            <person name="Gangashetty P."/>
            <person name="Hamidou F."/>
            <person name="Sanogo M.D."/>
            <person name="Zwaenepoel A."/>
            <person name="Wallace J."/>
            <person name="Van De Peer Y."/>
            <person name="Van Deynze A."/>
        </authorList>
    </citation>
    <scope>NUCLEOTIDE SEQUENCE</scope>
    <source>
        <tissue evidence="2">Leaves</tissue>
    </source>
</reference>
<gene>
    <name evidence="2" type="ORF">HU200_014442</name>
</gene>
<dbReference type="PROSITE" id="PS50181">
    <property type="entry name" value="FBOX"/>
    <property type="match status" value="2"/>
</dbReference>
<dbReference type="Pfam" id="PF00646">
    <property type="entry name" value="F-box"/>
    <property type="match status" value="2"/>
</dbReference>
<dbReference type="EMBL" id="JACEFO010001495">
    <property type="protein sequence ID" value="KAF8735765.1"/>
    <property type="molecule type" value="Genomic_DNA"/>
</dbReference>
<evidence type="ECO:0000313" key="3">
    <source>
        <dbReference type="Proteomes" id="UP000636709"/>
    </source>
</evidence>
<dbReference type="InterPro" id="IPR013187">
    <property type="entry name" value="F-box-assoc_dom_typ3"/>
</dbReference>
<proteinExistence type="predicted"/>
<dbReference type="Proteomes" id="UP000636709">
    <property type="component" value="Unassembled WGS sequence"/>
</dbReference>
<dbReference type="Gene3D" id="1.20.1280.50">
    <property type="match status" value="2"/>
</dbReference>
<dbReference type="SUPFAM" id="SSF81383">
    <property type="entry name" value="F-box domain"/>
    <property type="match status" value="2"/>
</dbReference>
<dbReference type="OrthoDB" id="1631251at2759"/>
<dbReference type="PANTHER" id="PTHR31111">
    <property type="entry name" value="BNAA05G37150D PROTEIN-RELATED"/>
    <property type="match status" value="1"/>
</dbReference>
<comment type="caution">
    <text evidence="2">The sequence shown here is derived from an EMBL/GenBank/DDBJ whole genome shotgun (WGS) entry which is preliminary data.</text>
</comment>
<dbReference type="InterPro" id="IPR036047">
    <property type="entry name" value="F-box-like_dom_sf"/>
</dbReference>
<dbReference type="Pfam" id="PF08268">
    <property type="entry name" value="FBA_3"/>
    <property type="match status" value="2"/>
</dbReference>
<dbReference type="SMART" id="SM00256">
    <property type="entry name" value="FBOX"/>
    <property type="match status" value="2"/>
</dbReference>
<protein>
    <recommendedName>
        <fullName evidence="1">F-box domain-containing protein</fullName>
    </recommendedName>
</protein>
<sequence>MGSVLSWNKPADLSPSSMANGKLPADLLYEVLLRLPANELCRLRLACRSWRSLTSDPGFAKAHASRHPIVACIHDDDGHDLEVRFLDLSSNIVIKRIPLQYRSYNLSVQLDLVCVTPFSGKEQCSTLNPATSEATAMTGGTHGFETGPCVLGYISSTGEYKVLRIHTYTTRDDGETTFHLKQACEVMTLGDGRGGGTWRARPCPPVLVSPQSGQSVVVSGVAYFLLSQLDINCDPTEFKPDTIACFDMATEEWRQETLRGPINSDLITAVDKKLMLDLHYTNLELAVLDGCLVLVQHGFQDCTIDLWFLVDMDVDKGKKPSAPLADYGLLPADIMFDVLLRLPAKELCRLRVVCQAWSSITQSPLFAKAHSSPHPLVLGLRNRSEVQFIDLSGNTVKKLATGACDLISPLELSSQLDLVCVSEITGRTCVVVNSATGAVTVLPRDIGIEQDINMGATHWHTGIIGQVPSIGEYKVLRFYFYHHHHQKKKNSGAIQACDVMTLHNKNGRWRARSPPRALFISTTSRDRVVVDGVAYFLLEHGVEPDAVASFDMATEETGQSPCC</sequence>
<dbReference type="CDD" id="cd22157">
    <property type="entry name" value="F-box_AtFBW1-like"/>
    <property type="match status" value="2"/>
</dbReference>
<feature type="domain" description="F-box" evidence="1">
    <location>
        <begin position="324"/>
        <end position="369"/>
    </location>
</feature>
<dbReference type="AlphaFoldDB" id="A0A835FB45"/>